<dbReference type="CDD" id="cd05918">
    <property type="entry name" value="A_NRPS_SidN3_like"/>
    <property type="match status" value="1"/>
</dbReference>
<comment type="similarity">
    <text evidence="4">Belongs to the NRP synthetase family.</text>
</comment>
<dbReference type="GO" id="GO:0043041">
    <property type="term" value="P:amino acid activation for nonribosomal peptide biosynthetic process"/>
    <property type="evidence" value="ECO:0007669"/>
    <property type="project" value="TreeGrafter"/>
</dbReference>
<comment type="caution">
    <text evidence="6">The sequence shown here is derived from an EMBL/GenBank/DDBJ whole genome shotgun (WGS) entry which is preliminary data.</text>
</comment>
<dbReference type="Pfam" id="PF00501">
    <property type="entry name" value="AMP-binding"/>
    <property type="match status" value="1"/>
</dbReference>
<dbReference type="PROSITE" id="PS00012">
    <property type="entry name" value="PHOSPHOPANTETHEINE"/>
    <property type="match status" value="1"/>
</dbReference>
<dbReference type="GO" id="GO:0044550">
    <property type="term" value="P:secondary metabolite biosynthetic process"/>
    <property type="evidence" value="ECO:0007669"/>
    <property type="project" value="TreeGrafter"/>
</dbReference>
<evidence type="ECO:0000256" key="3">
    <source>
        <dbReference type="ARBA" id="ARBA00022598"/>
    </source>
</evidence>
<dbReference type="PROSITE" id="PS50075">
    <property type="entry name" value="CARRIER"/>
    <property type="match status" value="1"/>
</dbReference>
<keyword evidence="1" id="KW-0596">Phosphopantetheine</keyword>
<dbReference type="InterPro" id="IPR006162">
    <property type="entry name" value="Ppantetheine_attach_site"/>
</dbReference>
<dbReference type="Gene3D" id="1.10.1200.10">
    <property type="entry name" value="ACP-like"/>
    <property type="match status" value="1"/>
</dbReference>
<name>A0A1V6U9P5_9EURO</name>
<dbReference type="InterPro" id="IPR023213">
    <property type="entry name" value="CAT-like_dom_sf"/>
</dbReference>
<dbReference type="SUPFAM" id="SSF52777">
    <property type="entry name" value="CoA-dependent acyltransferases"/>
    <property type="match status" value="3"/>
</dbReference>
<dbReference type="STRING" id="36646.A0A1V6U9P5"/>
<feature type="domain" description="Carrier" evidence="5">
    <location>
        <begin position="778"/>
        <end position="854"/>
    </location>
</feature>
<evidence type="ECO:0000313" key="7">
    <source>
        <dbReference type="Proteomes" id="UP000191500"/>
    </source>
</evidence>
<dbReference type="SUPFAM" id="SSF56801">
    <property type="entry name" value="Acetyl-CoA synthetase-like"/>
    <property type="match status" value="1"/>
</dbReference>
<evidence type="ECO:0000256" key="2">
    <source>
        <dbReference type="ARBA" id="ARBA00022553"/>
    </source>
</evidence>
<dbReference type="SUPFAM" id="SSF47336">
    <property type="entry name" value="ACP-like"/>
    <property type="match status" value="1"/>
</dbReference>
<dbReference type="PANTHER" id="PTHR45527">
    <property type="entry name" value="NONRIBOSOMAL PEPTIDE SYNTHETASE"/>
    <property type="match status" value="1"/>
</dbReference>
<protein>
    <recommendedName>
        <fullName evidence="5">Carrier domain-containing protein</fullName>
    </recommendedName>
</protein>
<dbReference type="EMBL" id="MDDG01000015">
    <property type="protein sequence ID" value="OQE34779.1"/>
    <property type="molecule type" value="Genomic_DNA"/>
</dbReference>
<dbReference type="PROSITE" id="PS00455">
    <property type="entry name" value="AMP_BINDING"/>
    <property type="match status" value="1"/>
</dbReference>
<accession>A0A1V6U9P5</accession>
<dbReference type="InterPro" id="IPR001242">
    <property type="entry name" value="Condensation_dom"/>
</dbReference>
<dbReference type="GO" id="GO:0005737">
    <property type="term" value="C:cytoplasm"/>
    <property type="evidence" value="ECO:0007669"/>
    <property type="project" value="TreeGrafter"/>
</dbReference>
<dbReference type="Gene3D" id="3.30.559.30">
    <property type="entry name" value="Nonribosomal peptide synthetase, condensation domain"/>
    <property type="match status" value="2"/>
</dbReference>
<dbReference type="Proteomes" id="UP000191500">
    <property type="component" value="Unassembled WGS sequence"/>
</dbReference>
<dbReference type="Pfam" id="PF00668">
    <property type="entry name" value="Condensation"/>
    <property type="match status" value="1"/>
</dbReference>
<dbReference type="PANTHER" id="PTHR45527:SF16">
    <property type="entry name" value="NONRIBOSOMAL PEPTIDE SYNTHASE ATNA-RELATED"/>
    <property type="match status" value="1"/>
</dbReference>
<reference evidence="7" key="1">
    <citation type="journal article" date="2017" name="Nat. Microbiol.">
        <title>Global analysis of biosynthetic gene clusters reveals vast potential of secondary metabolite production in Penicillium species.</title>
        <authorList>
            <person name="Nielsen J.C."/>
            <person name="Grijseels S."/>
            <person name="Prigent S."/>
            <person name="Ji B."/>
            <person name="Dainat J."/>
            <person name="Nielsen K.F."/>
            <person name="Frisvad J.C."/>
            <person name="Workman M."/>
            <person name="Nielsen J."/>
        </authorList>
    </citation>
    <scope>NUCLEOTIDE SEQUENCE [LARGE SCALE GENOMIC DNA]</scope>
    <source>
        <strain evidence="7">IBT 31321</strain>
    </source>
</reference>
<keyword evidence="3" id="KW-0436">Ligase</keyword>
<dbReference type="InterPro" id="IPR042099">
    <property type="entry name" value="ANL_N_sf"/>
</dbReference>
<evidence type="ECO:0000259" key="5">
    <source>
        <dbReference type="PROSITE" id="PS50075"/>
    </source>
</evidence>
<evidence type="ECO:0000256" key="4">
    <source>
        <dbReference type="ARBA" id="ARBA00029454"/>
    </source>
</evidence>
<sequence>MSSQATLAKVLMGAEPCHFPSLVHDPVTSPTTQILSRSLALPKISRPGSNAEGLTDDEVCKLAFVLLLKAYVRTDDVSCISLTRGSQALSEHGLIPLTVNLLEANLNVDASLLDNIQNVTTTSLGDVGALEQELRRIEAETGSRPFNTTLYLTKNEAYEESLKEKLHSNFILHIDRHVTTTAGNQITVTLSYNTEFLDQWYAENILATFETILQTIKSDINSQLKSLDLISTRDKQKIHSWNAEVPLYVHQTLNDQFQQTFSQNPDKEAVWTTEGSLTYREIDDLSTILAVRLIKLGVKPNTVVPIFMSKSRWSVCAIASVWKAGGAIATMDPAYPNERLFAIINEFKAKVIISDPVQRPRFGQLNVHVVDDLESLPDLFKLNGLPVSRTEAWNMSGVKPKDLAVVAFTSGSSGRPKGVLHSHDRLTSEHQSYIWNVEYTGESRIVQFASYAYIASVGETQRSFSHGATLCVPSEEERMSSLVDFISRSRATRSYLTPSVARTINPKDVPSLKILCVGGESIPKDLEEIWGPYVHFIQVYGATEGGFLARDRTSKNHNKKGLCPVGGLVWLVDRQNANQLVPVGAVGEIVFESHELALGYLNDPEKSAKTFLDTPTWALGRPEAVGCRYLRNGDMGRYEADGSVSIYGRADTQVKINGQRVELGDVEANLRILLPSEWGVVVELVKPFDAPDRPILTAFVSPARNFQGDSRVTFSDAKARLESLLPRHMIPRACVIVDQIPGNYKTDRKKLRTEGSELGYKKLLLSLQGDSSSERPIPPENEKELVLADLWATLLRQDLDIVGRHQDFISLGGDSLAAIKLVSAARERNLQLTAQQILSQPILEDMANCAIATDTSIEDDTSMGDGLHENPPAKAGSNDTVALVSTDFQAWAALVGSANGGWIDHFTYDFSGKIDQARLEKSCKELFEAHSILRGVFELQGHQVIMKITSGAVVPFDTHEVELEGLDSKTREIYEKNRISPLGSLIVRFDLIKVSPVRYRLVMRLSHAQYDGFCAETFEKHLKLLYFSQPLPSTLPFENYISSIQDPDLVQAASKYWRNHLQGSRMPKLVERSGGIPRYINTLDGEFKSSVVIPSLRDRGISMTTIVKAAWGLTISALSHSTDIVFGDFISGRQTPIPHIETVVGPCVNFTPLRIQLSQEFTNAELLGNVQRDLIAAIPHESLGFKHIIRDCTDWGVDARYSSIVNFLHLEEEDSGTHPWTIDGHEESQVEVDSLYEEKQHDKTDLWLLCRRVQRTSKELDLESGFTDHSETFDLYFRYSTALYQNGAIERIASLYNEAMDSLVTRLDDRVRVLRISEEEKALLVPVCN</sequence>
<keyword evidence="7" id="KW-1185">Reference proteome</keyword>
<evidence type="ECO:0000256" key="1">
    <source>
        <dbReference type="ARBA" id="ARBA00022450"/>
    </source>
</evidence>
<dbReference type="InterPro" id="IPR020845">
    <property type="entry name" value="AMP-binding_CS"/>
</dbReference>
<dbReference type="Gene3D" id="3.40.50.12780">
    <property type="entry name" value="N-terminal domain of ligase-like"/>
    <property type="match status" value="1"/>
</dbReference>
<dbReference type="InterPro" id="IPR045851">
    <property type="entry name" value="AMP-bd_C_sf"/>
</dbReference>
<dbReference type="InterPro" id="IPR036736">
    <property type="entry name" value="ACP-like_sf"/>
</dbReference>
<keyword evidence="2" id="KW-0597">Phosphoprotein</keyword>
<gene>
    <name evidence="6" type="ORF">PENCOP_c015G00757</name>
</gene>
<dbReference type="Gene3D" id="3.30.300.30">
    <property type="match status" value="1"/>
</dbReference>
<dbReference type="Pfam" id="PF00550">
    <property type="entry name" value="PP-binding"/>
    <property type="match status" value="1"/>
</dbReference>
<organism evidence="6 7">
    <name type="scientific">Penicillium coprophilum</name>
    <dbReference type="NCBI Taxonomy" id="36646"/>
    <lineage>
        <taxon>Eukaryota</taxon>
        <taxon>Fungi</taxon>
        <taxon>Dikarya</taxon>
        <taxon>Ascomycota</taxon>
        <taxon>Pezizomycotina</taxon>
        <taxon>Eurotiomycetes</taxon>
        <taxon>Eurotiomycetidae</taxon>
        <taxon>Eurotiales</taxon>
        <taxon>Aspergillaceae</taxon>
        <taxon>Penicillium</taxon>
    </lineage>
</organism>
<dbReference type="Gene3D" id="3.30.559.10">
    <property type="entry name" value="Chloramphenicol acetyltransferase-like domain"/>
    <property type="match status" value="1"/>
</dbReference>
<dbReference type="GO" id="GO:0031177">
    <property type="term" value="F:phosphopantetheine binding"/>
    <property type="evidence" value="ECO:0007669"/>
    <property type="project" value="TreeGrafter"/>
</dbReference>
<proteinExistence type="inferred from homology"/>
<evidence type="ECO:0000313" key="6">
    <source>
        <dbReference type="EMBL" id="OQE34779.1"/>
    </source>
</evidence>
<dbReference type="InterPro" id="IPR000873">
    <property type="entry name" value="AMP-dep_synth/lig_dom"/>
</dbReference>
<dbReference type="GO" id="GO:0016874">
    <property type="term" value="F:ligase activity"/>
    <property type="evidence" value="ECO:0007669"/>
    <property type="project" value="UniProtKB-KW"/>
</dbReference>
<dbReference type="InterPro" id="IPR009081">
    <property type="entry name" value="PP-bd_ACP"/>
</dbReference>